<evidence type="ECO:0000256" key="2">
    <source>
        <dbReference type="SAM" id="MobiDB-lite"/>
    </source>
</evidence>
<evidence type="ECO:0000256" key="1">
    <source>
        <dbReference type="SAM" id="Coils"/>
    </source>
</evidence>
<feature type="coiled-coil region" evidence="1">
    <location>
        <begin position="292"/>
        <end position="382"/>
    </location>
</feature>
<reference evidence="3" key="1">
    <citation type="submission" date="2021-01" db="EMBL/GenBank/DDBJ databases">
        <authorList>
            <consortium name="Genoscope - CEA"/>
            <person name="William W."/>
        </authorList>
    </citation>
    <scope>NUCLEOTIDE SEQUENCE</scope>
</reference>
<dbReference type="AlphaFoldDB" id="A0A8S1KVL1"/>
<accession>A0A8S1KVL1</accession>
<gene>
    <name evidence="3" type="ORF">PPRIM_AZ9-3.1.T0290036</name>
</gene>
<protein>
    <submittedName>
        <fullName evidence="3">Uncharacterized protein</fullName>
    </submittedName>
</protein>
<evidence type="ECO:0000313" key="4">
    <source>
        <dbReference type="Proteomes" id="UP000688137"/>
    </source>
</evidence>
<dbReference type="OMA" id="KNNEPSF"/>
<feature type="compositionally biased region" description="Polar residues" evidence="2">
    <location>
        <begin position="1"/>
        <end position="23"/>
    </location>
</feature>
<dbReference type="EMBL" id="CAJJDM010000028">
    <property type="protein sequence ID" value="CAD8059530.1"/>
    <property type="molecule type" value="Genomic_DNA"/>
</dbReference>
<organism evidence="3 4">
    <name type="scientific">Paramecium primaurelia</name>
    <dbReference type="NCBI Taxonomy" id="5886"/>
    <lineage>
        <taxon>Eukaryota</taxon>
        <taxon>Sar</taxon>
        <taxon>Alveolata</taxon>
        <taxon>Ciliophora</taxon>
        <taxon>Intramacronucleata</taxon>
        <taxon>Oligohymenophorea</taxon>
        <taxon>Peniculida</taxon>
        <taxon>Parameciidae</taxon>
        <taxon>Paramecium</taxon>
    </lineage>
</organism>
<keyword evidence="4" id="KW-1185">Reference proteome</keyword>
<keyword evidence="1" id="KW-0175">Coiled coil</keyword>
<name>A0A8S1KVL1_PARPR</name>
<comment type="caution">
    <text evidence="3">The sequence shown here is derived from an EMBL/GenBank/DDBJ whole genome shotgun (WGS) entry which is preliminary data.</text>
</comment>
<evidence type="ECO:0000313" key="3">
    <source>
        <dbReference type="EMBL" id="CAD8059530.1"/>
    </source>
</evidence>
<dbReference type="Proteomes" id="UP000688137">
    <property type="component" value="Unassembled WGS sequence"/>
</dbReference>
<proteinExistence type="predicted"/>
<feature type="region of interest" description="Disordered" evidence="2">
    <location>
        <begin position="1"/>
        <end position="27"/>
    </location>
</feature>
<sequence>MEFENDNTYMDDNLLSGLSQQTPSKDDAEMHYTDSFQVSPSFQQSQQKQQEINTIKAEFMTITNYADQQYKNNEPSFSLNNQSIKQDFYCFQQIYENLAKIQQEFNNQSCHESFSDIKSNLQELQDKYLYQVINASDQVVEFQNQQLPFNSEGKHKRTRSEAPPSITKFNVKSKKNETSNLIEKSFDTNIFQKQSEEYSLLMDIIKQDIENIENTKFQDYEQSMELIVHYYRLRETYQSQIVEKDNIIQNIQDTNAQLNFTIQEYQSNFDELVSNFNFDIKSLNNQSKDEQVPQVIQKIQELIQQNQQYEQVLTIKQNQFQEQQNAQNQSIKKIEELQNSFDSLVEQYQLLTQEKINQNKIIDSLKQQIEILQQKSEGDQINSLCQHLRELIKYILDFIILSNKMLQHIYNEQGTKLDFPDYKNFSEASSTLQTLLQNQDVNNLKKISENFIAYSQEIEVFKKQICLKYRLLIESIIKQRQQLIESLQI</sequence>